<evidence type="ECO:0000259" key="2">
    <source>
        <dbReference type="SMART" id="SM00329"/>
    </source>
</evidence>
<feature type="signal peptide" evidence="1">
    <location>
        <begin position="1"/>
        <end position="19"/>
    </location>
</feature>
<dbReference type="InParanoid" id="A0A6P9BYS8"/>
<proteinExistence type="predicted"/>
<sequence length="474" mass="51396">MWKILVLVLFGTLVNFSEGNKVGLISMLSFAEYESVVGSQLKKDGLLQNQLKKIALEDIQLPGLLGLLKINGLNIADVVLTTHKLNYVPGLRGAEMITGIRLSIGGSLGILGDGECTFTVCVSLPRLAGIPTLIKISVEFQSSVKLELTDYQAGSLRVIFRECNLLFGDITIEILSVNLTPTALNIIKNSIIGNINVQICNILQIVINVVRDRLLDTMNVVIPFEPFGSLRCQLASLPNTIDSILWLHLFVDFDIGGQGLLSIPDSAPDIILPPLEKYRYCQCVHAAVLNIFLSVVLRIQPQEFSCTPSVFSRADELRAAILALIPDPPPFISSAILYFRISLLQSPVLQLGNGFAIVKVSAQIEFFVKNSDGSRTSIVILQTSLSLSATFSVTKGYLYTSLSISSHNVALISSALGITDVSSIEPLCGHLMGETFLVSINALLSAAIPLPPVMTVILDKVLIQFIEHGLLLCI</sequence>
<dbReference type="GeneID" id="117666652"/>
<keyword evidence="3" id="KW-1185">Reference proteome</keyword>
<evidence type="ECO:0000256" key="1">
    <source>
        <dbReference type="SAM" id="SignalP"/>
    </source>
</evidence>
<gene>
    <name evidence="4" type="primary">LOC117666652</name>
</gene>
<keyword evidence="1" id="KW-0732">Signal</keyword>
<protein>
    <submittedName>
        <fullName evidence="4">Uncharacterized protein LOC117666652</fullName>
    </submittedName>
</protein>
<dbReference type="AlphaFoldDB" id="A0A6P9BYS8"/>
<dbReference type="KEGG" id="pgut:117666652"/>
<dbReference type="InterPro" id="IPR017943">
    <property type="entry name" value="Bactericidal_perm-incr_a/b_dom"/>
</dbReference>
<dbReference type="GO" id="GO:0008289">
    <property type="term" value="F:lipid binding"/>
    <property type="evidence" value="ECO:0007669"/>
    <property type="project" value="InterPro"/>
</dbReference>
<dbReference type="InterPro" id="IPR001124">
    <property type="entry name" value="Lipid-bd_serum_glycop_C"/>
</dbReference>
<organism evidence="3 4">
    <name type="scientific">Pantherophis guttatus</name>
    <name type="common">Corn snake</name>
    <name type="synonym">Elaphe guttata</name>
    <dbReference type="NCBI Taxonomy" id="94885"/>
    <lineage>
        <taxon>Eukaryota</taxon>
        <taxon>Metazoa</taxon>
        <taxon>Chordata</taxon>
        <taxon>Craniata</taxon>
        <taxon>Vertebrata</taxon>
        <taxon>Euteleostomi</taxon>
        <taxon>Lepidosauria</taxon>
        <taxon>Squamata</taxon>
        <taxon>Bifurcata</taxon>
        <taxon>Unidentata</taxon>
        <taxon>Episquamata</taxon>
        <taxon>Toxicofera</taxon>
        <taxon>Serpentes</taxon>
        <taxon>Colubroidea</taxon>
        <taxon>Colubridae</taxon>
        <taxon>Colubrinae</taxon>
        <taxon>Pantherophis</taxon>
    </lineage>
</organism>
<dbReference type="Pfam" id="PF02886">
    <property type="entry name" value="LBP_BPI_CETP_C"/>
    <property type="match status" value="1"/>
</dbReference>
<dbReference type="InterPro" id="IPR051660">
    <property type="entry name" value="BPI_fold-BPI/LBP"/>
</dbReference>
<dbReference type="Pfam" id="PF01273">
    <property type="entry name" value="LBP_BPI_CETP"/>
    <property type="match status" value="1"/>
</dbReference>
<evidence type="ECO:0000313" key="3">
    <source>
        <dbReference type="Proteomes" id="UP001652622"/>
    </source>
</evidence>
<dbReference type="PANTHER" id="PTHR46019">
    <property type="entry name" value="BPI FOLD-CONTAINING FAMILY B MEMBER 4-RELATED"/>
    <property type="match status" value="1"/>
</dbReference>
<dbReference type="PANTHER" id="PTHR46019:SF4">
    <property type="entry name" value="BPI FOLD-CONTAINING FAMILY B MEMBER 4"/>
    <property type="match status" value="1"/>
</dbReference>
<dbReference type="Gene3D" id="3.15.20.10">
    <property type="entry name" value="Bactericidal permeability-increasing protein, domain 2"/>
    <property type="match status" value="1"/>
</dbReference>
<dbReference type="RefSeq" id="XP_034275304.2">
    <property type="nucleotide sequence ID" value="XM_034419413.2"/>
</dbReference>
<dbReference type="SUPFAM" id="SSF55394">
    <property type="entry name" value="Bactericidal permeability-increasing protein, BPI"/>
    <property type="match status" value="2"/>
</dbReference>
<dbReference type="Proteomes" id="UP001652622">
    <property type="component" value="Unplaced"/>
</dbReference>
<name>A0A6P9BYS8_PANGU</name>
<reference evidence="4" key="1">
    <citation type="submission" date="2025-08" db="UniProtKB">
        <authorList>
            <consortium name="RefSeq"/>
        </authorList>
    </citation>
    <scope>IDENTIFICATION</scope>
    <source>
        <tissue evidence="4">Blood</tissue>
    </source>
</reference>
<dbReference type="InterPro" id="IPR017942">
    <property type="entry name" value="Lipid-bd_serum_glycop_N"/>
</dbReference>
<dbReference type="SMART" id="SM00329">
    <property type="entry name" value="BPI2"/>
    <property type="match status" value="1"/>
</dbReference>
<accession>A0A6P9BYS8</accession>
<dbReference type="Gene3D" id="3.15.10.10">
    <property type="entry name" value="Bactericidal permeability-increasing protein, domain 1"/>
    <property type="match status" value="1"/>
</dbReference>
<feature type="domain" description="Lipid-binding serum glycoprotein C-terminal" evidence="2">
    <location>
        <begin position="278"/>
        <end position="474"/>
    </location>
</feature>
<feature type="chain" id="PRO_5045355350" evidence="1">
    <location>
        <begin position="20"/>
        <end position="474"/>
    </location>
</feature>
<evidence type="ECO:0000313" key="4">
    <source>
        <dbReference type="RefSeq" id="XP_034275304.2"/>
    </source>
</evidence>